<organism evidence="2 3">
    <name type="scientific">Vannielia litorea</name>
    <dbReference type="NCBI Taxonomy" id="1217970"/>
    <lineage>
        <taxon>Bacteria</taxon>
        <taxon>Pseudomonadati</taxon>
        <taxon>Pseudomonadota</taxon>
        <taxon>Alphaproteobacteria</taxon>
        <taxon>Rhodobacterales</taxon>
        <taxon>Paracoccaceae</taxon>
        <taxon>Vannielia</taxon>
    </lineage>
</organism>
<gene>
    <name evidence="2" type="ORF">SAMN05444002_3723</name>
</gene>
<dbReference type="RefSeq" id="WP_074257886.1">
    <property type="nucleotide sequence ID" value="NZ_FSRL01000002.1"/>
</dbReference>
<dbReference type="STRING" id="1217970.SAMN05444002_3723"/>
<evidence type="ECO:0000259" key="1">
    <source>
        <dbReference type="PROSITE" id="PS51340"/>
    </source>
</evidence>
<dbReference type="SUPFAM" id="SSF50800">
    <property type="entry name" value="PK beta-barrel domain-like"/>
    <property type="match status" value="1"/>
</dbReference>
<dbReference type="GO" id="GO:0030151">
    <property type="term" value="F:molybdenum ion binding"/>
    <property type="evidence" value="ECO:0007669"/>
    <property type="project" value="InterPro"/>
</dbReference>
<dbReference type="InterPro" id="IPR005303">
    <property type="entry name" value="MOCOS_middle"/>
</dbReference>
<dbReference type="Pfam" id="PF03473">
    <property type="entry name" value="MOSC"/>
    <property type="match status" value="1"/>
</dbReference>
<dbReference type="PROSITE" id="PS51340">
    <property type="entry name" value="MOSC"/>
    <property type="match status" value="1"/>
</dbReference>
<name>A0A1N6ID30_9RHOB</name>
<dbReference type="InterPro" id="IPR005302">
    <property type="entry name" value="MoCF_Sase_C"/>
</dbReference>
<dbReference type="GO" id="GO:0030170">
    <property type="term" value="F:pyridoxal phosphate binding"/>
    <property type="evidence" value="ECO:0007669"/>
    <property type="project" value="InterPro"/>
</dbReference>
<proteinExistence type="predicted"/>
<dbReference type="Proteomes" id="UP000184932">
    <property type="component" value="Unassembled WGS sequence"/>
</dbReference>
<keyword evidence="3" id="KW-1185">Reference proteome</keyword>
<dbReference type="InterPro" id="IPR011037">
    <property type="entry name" value="Pyrv_Knase-like_insert_dom_sf"/>
</dbReference>
<protein>
    <recommendedName>
        <fullName evidence="1">MOSC domain-containing protein</fullName>
    </recommendedName>
</protein>
<feature type="domain" description="MOSC" evidence="1">
    <location>
        <begin position="110"/>
        <end position="249"/>
    </location>
</feature>
<dbReference type="Pfam" id="PF03476">
    <property type="entry name" value="MOSC_N"/>
    <property type="match status" value="1"/>
</dbReference>
<evidence type="ECO:0000313" key="3">
    <source>
        <dbReference type="Proteomes" id="UP000184932"/>
    </source>
</evidence>
<evidence type="ECO:0000313" key="2">
    <source>
        <dbReference type="EMBL" id="SIO29944.1"/>
    </source>
</evidence>
<dbReference type="OrthoDB" id="581532at2"/>
<sequence length="249" mass="27371">MTARLAEIWRYPIKSHGRERLAGVVLEAGQALPGDRQWALALDGAEAEAGHWAACSNFSRTSRNPQLAPFWAETGAGDAVTLRHAKLGEASFHMDDPADQARLLDWVAPLRPEGQPAATRVLKLEGRGYTDSDFASVTLCNRASHAAVEQQLGQKISPLRWRGNLWVEGLEPWAEWEWVGRDIRLGKALLRGVERTDRCPATMANPETGARDVPTVMALKEGWGHKDFSIRCEVIEGGEITEGCEVTPA</sequence>
<dbReference type="GO" id="GO:0003824">
    <property type="term" value="F:catalytic activity"/>
    <property type="evidence" value="ECO:0007669"/>
    <property type="project" value="InterPro"/>
</dbReference>
<dbReference type="AlphaFoldDB" id="A0A1N6ID30"/>
<accession>A0A1N6ID30</accession>
<reference evidence="3" key="1">
    <citation type="submission" date="2016-11" db="EMBL/GenBank/DDBJ databases">
        <authorList>
            <person name="Varghese N."/>
            <person name="Submissions S."/>
        </authorList>
    </citation>
    <scope>NUCLEOTIDE SEQUENCE [LARGE SCALE GENOMIC DNA]</scope>
    <source>
        <strain evidence="3">DSM 29440</strain>
    </source>
</reference>
<dbReference type="EMBL" id="FSRL01000002">
    <property type="protein sequence ID" value="SIO29944.1"/>
    <property type="molecule type" value="Genomic_DNA"/>
</dbReference>